<dbReference type="CDD" id="cd00067">
    <property type="entry name" value="GAL4"/>
    <property type="match status" value="1"/>
</dbReference>
<dbReference type="InterPro" id="IPR036864">
    <property type="entry name" value="Zn2-C6_fun-type_DNA-bd_sf"/>
</dbReference>
<dbReference type="PROSITE" id="PS50048">
    <property type="entry name" value="ZN2_CY6_FUNGAL_2"/>
    <property type="match status" value="1"/>
</dbReference>
<evidence type="ECO:0000256" key="5">
    <source>
        <dbReference type="SAM" id="MobiDB-lite"/>
    </source>
</evidence>
<evidence type="ECO:0000256" key="4">
    <source>
        <dbReference type="ARBA" id="ARBA00023277"/>
    </source>
</evidence>
<keyword evidence="2" id="KW-0521">NADP</keyword>
<dbReference type="SUPFAM" id="SSF50939">
    <property type="entry name" value="Sialidases"/>
    <property type="match status" value="1"/>
</dbReference>
<dbReference type="InterPro" id="IPR001509">
    <property type="entry name" value="Epimerase_deHydtase"/>
</dbReference>
<feature type="region of interest" description="Disordered" evidence="5">
    <location>
        <begin position="132"/>
        <end position="162"/>
    </location>
</feature>
<organism evidence="7">
    <name type="scientific">Gibberella zeae</name>
    <name type="common">Wheat head blight fungus</name>
    <name type="synonym">Fusarium graminearum</name>
    <dbReference type="NCBI Taxonomy" id="5518"/>
    <lineage>
        <taxon>Eukaryota</taxon>
        <taxon>Fungi</taxon>
        <taxon>Dikarya</taxon>
        <taxon>Ascomycota</taxon>
        <taxon>Pezizomycotina</taxon>
        <taxon>Sordariomycetes</taxon>
        <taxon>Hypocreomycetidae</taxon>
        <taxon>Hypocreales</taxon>
        <taxon>Nectriaceae</taxon>
        <taxon>Fusarium</taxon>
    </lineage>
</organism>
<dbReference type="Gene3D" id="3.40.50.720">
    <property type="entry name" value="NAD(P)-binding Rossmann-like Domain"/>
    <property type="match status" value="1"/>
</dbReference>
<dbReference type="Gene3D" id="3.90.25.10">
    <property type="entry name" value="UDP-galactose 4-epimerase, domain 1"/>
    <property type="match status" value="1"/>
</dbReference>
<dbReference type="InterPro" id="IPR007219">
    <property type="entry name" value="XnlR_reg_dom"/>
</dbReference>
<dbReference type="PANTHER" id="PTHR43103">
    <property type="entry name" value="NUCLEOSIDE-DIPHOSPHATE-SUGAR EPIMERASE"/>
    <property type="match status" value="1"/>
</dbReference>
<dbReference type="PANTHER" id="PTHR43103:SF3">
    <property type="entry name" value="ADP-L-GLYCERO-D-MANNO-HEPTOSE-6-EPIMERASE"/>
    <property type="match status" value="1"/>
</dbReference>
<evidence type="ECO:0000256" key="2">
    <source>
        <dbReference type="ARBA" id="ARBA00022857"/>
    </source>
</evidence>
<dbReference type="GO" id="GO:0006351">
    <property type="term" value="P:DNA-templated transcription"/>
    <property type="evidence" value="ECO:0007669"/>
    <property type="project" value="InterPro"/>
</dbReference>
<dbReference type="GO" id="GO:0003677">
    <property type="term" value="F:DNA binding"/>
    <property type="evidence" value="ECO:0007669"/>
    <property type="project" value="InterPro"/>
</dbReference>
<dbReference type="SUPFAM" id="SSF51735">
    <property type="entry name" value="NAD(P)-binding Rossmann-fold domains"/>
    <property type="match status" value="1"/>
</dbReference>
<dbReference type="InterPro" id="IPR011040">
    <property type="entry name" value="Sialidase"/>
</dbReference>
<evidence type="ECO:0000259" key="6">
    <source>
        <dbReference type="PROSITE" id="PS50048"/>
    </source>
</evidence>
<keyword evidence="3" id="KW-0539">Nucleus</keyword>
<sequence length="1345" mass="148772">MSKRNGSIGAQYFDRNEHPKRVAIASNADQPVAHISRHIRACTTCRKHKIKCYMDDAGPPCRRCREKKLSNCAVSKNLQTIIDEKTEISEAMLSDLDQMYSAVKEMRSLMGLPELPPLQVAPLIKRKEATRAQVSANDTMQLEDSYGPSCDNSPKLTPEDDRLPHAPIHSLYTLTRMRALRSPGSGNDSSGQVINDFISQGQITLPDAERLFSIYKDRLDGFIYSIGCPYKTLDQLRRKSTILCAATLTIAALHDPAADKVYGVCNSELRRLTEKSMLQRQGDRDYFRALAIASYWLSDLSWTLSGHAIRRAAECNIHNSYSHAIKDQSEEAMDSARIWSILYICDQHLAILYDRPAIIQDDWLTQDWEGILNCPLATDQDERLMSQVELMGILRNIRRLFGPDKGEEVPRLYLSQIGHYHRQLDQWIAKWTARLPEGHPTIGAFPRKGALFHFHLAQLYLYSHVFRGQSNTIPAHFLDTASMAVTSASAIIDILLSDPDLSTSIVGIPSYLLSMTAFAAMFLAKVSHKYGHDLFRREQALDQITRLIRHFRSLSMGKWHLANLMIRGLETVTSLLTPSGVDKNQMQNTVPVLPPGTENGNGLGDMYANGNDMFSGIDGSTIPTWDTHFGLSPIFGFDPSLLDVDATVQSHASNLLQLPDKTVLCTWFGGSQEGLPDICIWLSRLEPGSTSWSTPQKVSSDENRSCQNPVLFRAPHNGELWLLHTSQDAGNQDGAYILKRTSSDEGKTWSEASRLLPNATGIFIRQPIVVNSKGAWILPVFYCRTEPGHRWIGSDDISGVFYSQDNGATWKEKQAPDSVGAVHMNIVPPASDQTTWVAVYRSRWADNVYRSTSKNGIDWEEPKATSLPNPNSGICAARLSSGHIALVFNRSSASADTLKRKGLYDDITPEDDKRPNQVTKTGKDAIWGTPRKTLTLGVSQDEGLTWSERVLEDGDGFCGTNSSSGQENRELSYPSIYIERKGETDVAHVAYTWHRQHIKYVQIEDVEGWVQSNPSPRNNIPPHFKMTQTKKNILITGGGGFIGQELIVSLLKEMPNANFTLTDIINPSIPKGAESQVTSLKADLTDPSSVKSLLSNSFSHVYILHGLMSGGAEANLDLGLKINVDSVRTILDVLRSEHPGTKVIFASSCAIYGKTDLVTEFGTLPQPKSSYGIQKLMVELLIDDYSRRGLIDGRIVRLPTVIVRPGAPSAAASSFASGIVRESLAGVKNILPVSRDLELWVCSPATVIKNLIKVKDVPAEQFGSSRIVNFPGITVTVQEILDALKEVGGEDSLAQIEEKNDPAIEAIVASWPARFDVSRAYGLGLDADGTVLDAVKAFKTKMTKA</sequence>
<keyword evidence="1" id="KW-0479">Metal-binding</keyword>
<evidence type="ECO:0000256" key="1">
    <source>
        <dbReference type="ARBA" id="ARBA00022723"/>
    </source>
</evidence>
<dbReference type="NCBIfam" id="NF043036">
    <property type="entry name" value="ErythonDh"/>
    <property type="match status" value="1"/>
</dbReference>
<gene>
    <name evidence="7" type="ORF">FUG_LOCUS331689</name>
</gene>
<reference evidence="7" key="1">
    <citation type="submission" date="2019-04" db="EMBL/GenBank/DDBJ databases">
        <authorList>
            <person name="Melise S."/>
            <person name="Noan J."/>
            <person name="Okalmin O."/>
        </authorList>
    </citation>
    <scope>NUCLEOTIDE SEQUENCE</scope>
    <source>
        <strain evidence="7">FN9</strain>
    </source>
</reference>
<dbReference type="Pfam" id="PF00172">
    <property type="entry name" value="Zn_clus"/>
    <property type="match status" value="1"/>
</dbReference>
<dbReference type="SUPFAM" id="SSF57701">
    <property type="entry name" value="Zn2/Cys6 DNA-binding domain"/>
    <property type="match status" value="1"/>
</dbReference>
<dbReference type="CDD" id="cd12148">
    <property type="entry name" value="fungal_TF_MHR"/>
    <property type="match status" value="1"/>
</dbReference>
<dbReference type="GO" id="GO:0000981">
    <property type="term" value="F:DNA-binding transcription factor activity, RNA polymerase II-specific"/>
    <property type="evidence" value="ECO:0007669"/>
    <property type="project" value="InterPro"/>
</dbReference>
<dbReference type="PROSITE" id="PS00463">
    <property type="entry name" value="ZN2_CY6_FUNGAL_1"/>
    <property type="match status" value="1"/>
</dbReference>
<keyword evidence="4" id="KW-0119">Carbohydrate metabolism</keyword>
<proteinExistence type="predicted"/>
<dbReference type="Pfam" id="PF13088">
    <property type="entry name" value="BNR_2"/>
    <property type="match status" value="1"/>
</dbReference>
<dbReference type="InterPro" id="IPR036291">
    <property type="entry name" value="NAD(P)-bd_dom_sf"/>
</dbReference>
<dbReference type="EMBL" id="CAAKMV010000137">
    <property type="protein sequence ID" value="VIO59108.1"/>
    <property type="molecule type" value="Genomic_DNA"/>
</dbReference>
<accession>A0A4E9EDE0</accession>
<feature type="compositionally biased region" description="Polar residues" evidence="5">
    <location>
        <begin position="132"/>
        <end position="142"/>
    </location>
</feature>
<dbReference type="InterPro" id="IPR001138">
    <property type="entry name" value="Zn2Cys6_DnaBD"/>
</dbReference>
<dbReference type="SMART" id="SM00066">
    <property type="entry name" value="GAL4"/>
    <property type="match status" value="1"/>
</dbReference>
<dbReference type="GO" id="GO:0008270">
    <property type="term" value="F:zinc ion binding"/>
    <property type="evidence" value="ECO:0007669"/>
    <property type="project" value="InterPro"/>
</dbReference>
<dbReference type="CDD" id="cd15482">
    <property type="entry name" value="Sialidase_non-viral"/>
    <property type="match status" value="1"/>
</dbReference>
<dbReference type="GO" id="GO:0016491">
    <property type="term" value="F:oxidoreductase activity"/>
    <property type="evidence" value="ECO:0007669"/>
    <property type="project" value="InterPro"/>
</dbReference>
<dbReference type="SMART" id="SM00906">
    <property type="entry name" value="Fungal_trans"/>
    <property type="match status" value="1"/>
</dbReference>
<dbReference type="Gene3D" id="2.120.10.10">
    <property type="match status" value="1"/>
</dbReference>
<evidence type="ECO:0000256" key="3">
    <source>
        <dbReference type="ARBA" id="ARBA00023242"/>
    </source>
</evidence>
<evidence type="ECO:0000313" key="7">
    <source>
        <dbReference type="EMBL" id="VIO59108.1"/>
    </source>
</evidence>
<feature type="domain" description="Zn(2)-C6 fungal-type" evidence="6">
    <location>
        <begin position="41"/>
        <end position="74"/>
    </location>
</feature>
<dbReference type="Pfam" id="PF01370">
    <property type="entry name" value="Epimerase"/>
    <property type="match status" value="1"/>
</dbReference>
<dbReference type="InterPro" id="IPR036278">
    <property type="entry name" value="Sialidase_sf"/>
</dbReference>
<protein>
    <recommendedName>
        <fullName evidence="6">Zn(2)-C6 fungal-type domain-containing protein</fullName>
    </recommendedName>
</protein>
<dbReference type="InterPro" id="IPR050005">
    <property type="entry name" value="DenD"/>
</dbReference>
<dbReference type="Gene3D" id="4.10.240.10">
    <property type="entry name" value="Zn(2)-C6 fungal-type DNA-binding domain"/>
    <property type="match status" value="1"/>
</dbReference>
<name>A0A4E9EDE0_GIBZA</name>